<evidence type="ECO:0000313" key="2">
    <source>
        <dbReference type="EMBL" id="KOB72340.1"/>
    </source>
</evidence>
<dbReference type="Proteomes" id="UP000037510">
    <property type="component" value="Unassembled WGS sequence"/>
</dbReference>
<reference evidence="2 3" key="1">
    <citation type="journal article" date="2015" name="Genome Biol. Evol.">
        <title>The genome of winter moth (Operophtera brumata) provides a genomic perspective on sexual dimorphism and phenology.</title>
        <authorList>
            <person name="Derks M.F."/>
            <person name="Smit S."/>
            <person name="Salis L."/>
            <person name="Schijlen E."/>
            <person name="Bossers A."/>
            <person name="Mateman C."/>
            <person name="Pijl A.S."/>
            <person name="de Ridder D."/>
            <person name="Groenen M.A."/>
            <person name="Visser M.E."/>
            <person name="Megens H.J."/>
        </authorList>
    </citation>
    <scope>NUCLEOTIDE SEQUENCE [LARGE SCALE GENOMIC DNA]</scope>
    <source>
        <strain evidence="2">WM2013NL</strain>
        <tissue evidence="2">Head and thorax</tissue>
    </source>
</reference>
<accession>A0A0L7LAA8</accession>
<protein>
    <submittedName>
        <fullName evidence="2">Uncharacterized protein</fullName>
    </submittedName>
</protein>
<comment type="caution">
    <text evidence="2">The sequence shown here is derived from an EMBL/GenBank/DDBJ whole genome shotgun (WGS) entry which is preliminary data.</text>
</comment>
<feature type="region of interest" description="Disordered" evidence="1">
    <location>
        <begin position="59"/>
        <end position="79"/>
    </location>
</feature>
<dbReference type="EMBL" id="JTDY01002010">
    <property type="protein sequence ID" value="KOB72340.1"/>
    <property type="molecule type" value="Genomic_DNA"/>
</dbReference>
<name>A0A0L7LAA8_OPEBR</name>
<evidence type="ECO:0000256" key="1">
    <source>
        <dbReference type="SAM" id="MobiDB-lite"/>
    </source>
</evidence>
<organism evidence="2 3">
    <name type="scientific">Operophtera brumata</name>
    <name type="common">Winter moth</name>
    <name type="synonym">Phalaena brumata</name>
    <dbReference type="NCBI Taxonomy" id="104452"/>
    <lineage>
        <taxon>Eukaryota</taxon>
        <taxon>Metazoa</taxon>
        <taxon>Ecdysozoa</taxon>
        <taxon>Arthropoda</taxon>
        <taxon>Hexapoda</taxon>
        <taxon>Insecta</taxon>
        <taxon>Pterygota</taxon>
        <taxon>Neoptera</taxon>
        <taxon>Endopterygota</taxon>
        <taxon>Lepidoptera</taxon>
        <taxon>Glossata</taxon>
        <taxon>Ditrysia</taxon>
        <taxon>Geometroidea</taxon>
        <taxon>Geometridae</taxon>
        <taxon>Larentiinae</taxon>
        <taxon>Operophtera</taxon>
    </lineage>
</organism>
<keyword evidence="3" id="KW-1185">Reference proteome</keyword>
<dbReference type="AlphaFoldDB" id="A0A0L7LAA8"/>
<evidence type="ECO:0000313" key="3">
    <source>
        <dbReference type="Proteomes" id="UP000037510"/>
    </source>
</evidence>
<sequence length="79" mass="8886">MNETVEWLYDIDSGMFVPVQQSVQTALPTHTHAHHRAEEWLYGIDSGMFVPVQQSVQTALPTHTHAHHRAEGNQSVPAE</sequence>
<proteinExistence type="predicted"/>
<gene>
    <name evidence="2" type="ORF">OBRU01_12384</name>
</gene>